<dbReference type="InterPro" id="IPR036361">
    <property type="entry name" value="SAP_dom_sf"/>
</dbReference>
<dbReference type="SMART" id="SM00513">
    <property type="entry name" value="SAP"/>
    <property type="match status" value="1"/>
</dbReference>
<dbReference type="PANTHER" id="PTHR34615:SF1">
    <property type="entry name" value="PX DOMAIN-CONTAINING PROTEIN"/>
    <property type="match status" value="1"/>
</dbReference>
<evidence type="ECO:0000313" key="5">
    <source>
        <dbReference type="EMBL" id="PFX23630.1"/>
    </source>
</evidence>
<dbReference type="Gene3D" id="1.10.720.30">
    <property type="entry name" value="SAP domain"/>
    <property type="match status" value="1"/>
</dbReference>
<feature type="region of interest" description="Disordered" evidence="3">
    <location>
        <begin position="1"/>
        <end position="91"/>
    </location>
</feature>
<evidence type="ECO:0000256" key="3">
    <source>
        <dbReference type="SAM" id="MobiDB-lite"/>
    </source>
</evidence>
<keyword evidence="6" id="KW-1185">Reference proteome</keyword>
<feature type="compositionally biased region" description="Acidic residues" evidence="3">
    <location>
        <begin position="64"/>
        <end position="89"/>
    </location>
</feature>
<feature type="compositionally biased region" description="Basic and acidic residues" evidence="3">
    <location>
        <begin position="341"/>
        <end position="359"/>
    </location>
</feature>
<dbReference type="Proteomes" id="UP000225706">
    <property type="component" value="Unassembled WGS sequence"/>
</dbReference>
<feature type="region of interest" description="Disordered" evidence="3">
    <location>
        <begin position="456"/>
        <end position="492"/>
    </location>
</feature>
<name>A0A2B4S4B9_STYPI</name>
<feature type="compositionally biased region" description="Acidic residues" evidence="3">
    <location>
        <begin position="42"/>
        <end position="56"/>
    </location>
</feature>
<sequence length="1125" mass="127714">MSSLTNEIVERQKSSGNWEVFPCEGNLQDSYIGQKKDVQGSSDEDNVESGTDADDESGNRDGEIGSDGDDVGDCSDIEGSTDENNEAADEAGISGLAEMDVLLGGDEETMDDKNGDGTRHIRQVVTKRALSKRVESWVEWGQRDMESLYDPAFYYSSAEMKARGYDDMDVPALVEKPHLYILGRCSAKEVEQLGYVDSRRECLDQLTNNLQTNRCRIVWAGPAGRRKRNGIKPFKDMTVSELKIECAARGLDVDERLKKELQQNLKDHLKGVQRVPALLINEQDKSMKDINLDAGVSDSDYREMAMVLAKQLRSCCGKAFNGQQYLDSHMKFKHPSSTAENSHEGQQHRDISPNQKEADVPCSVLDDSPPEAPNDPIIVNEESLGKKRRGNEGQRNDKGPPLHHFGSRTLQSEEQYLRDCWNECLAEQVTIPHHVLKIYDEDGNLQSVQHTGFLEDDDDNSDSIAGAECDPLVNRTLDNSTNDNDQEDEEEEKVVDLQQVGEDLMETFEEDNVEIPGHDRVLLYVSQDTMLKTTLAENVSKVLGDTCEVRTLDKMRMVSKNNLKGKEGQENYETALAVVQLKVLAKHSTLKRQFQEWEQGFFAEHDCNEPTEDDIRADIRAHELYKTLRLCKQLLQHWNITVHLYTDMVPRFGRNPTELCLIFNTMINFIYDNHKYRLRSWDLFFLQPDQLHSYAEAVHRLGAPLRNCFGFIDGTVHGIARPHENQRVMYNGHKRIHSIKFQSVVIPNGLIANLHGPFEGNRHDSTILQQSGILNELRRVAFYNGDPLCLYGDPAYPLGLHLQAPFKNIQLTPQMLLYNTAMSEVRVAVEWLFGLWKSCTLYQQSVRYHDRKTWISRPPKHRSRPSRTLAFKTTFNCSHARIKKVISNILPDLDCTVCYKKTVTIANLCKFSLDEWSNVECKRELRFAKKDLLELSECLGIPEKITCNQRTVCGVGDCSDVQGSRDEDNVAIGTDADDESGDRDGEIGSDGDDVGDCSDVEGSTDENNEAADGAGISGLAEMDVSLGDDKNGDGTRHIRQVVTKRALSKRVESWVESRVESRVEWGQRDMEVIEEALEDFRKVPQNQEIRNLFLFSSELRDILKRNDFQRIRNKVKNTFKKMKRY</sequence>
<comment type="caution">
    <text evidence="5">The sequence shown here is derived from an EMBL/GenBank/DDBJ whole genome shotgun (WGS) entry which is preliminary data.</text>
</comment>
<dbReference type="Pfam" id="PF13359">
    <property type="entry name" value="DDE_Tnp_4"/>
    <property type="match status" value="1"/>
</dbReference>
<dbReference type="OrthoDB" id="5983378at2759"/>
<protein>
    <recommendedName>
        <fullName evidence="4">SAP domain-containing protein</fullName>
    </recommendedName>
</protein>
<dbReference type="EMBL" id="LSMT01000201">
    <property type="protein sequence ID" value="PFX23630.1"/>
    <property type="molecule type" value="Genomic_DNA"/>
</dbReference>
<dbReference type="InterPro" id="IPR003034">
    <property type="entry name" value="SAP_dom"/>
</dbReference>
<evidence type="ECO:0000256" key="1">
    <source>
        <dbReference type="ARBA" id="ARBA00001968"/>
    </source>
</evidence>
<feature type="region of interest" description="Disordered" evidence="3">
    <location>
        <begin position="962"/>
        <end position="1016"/>
    </location>
</feature>
<dbReference type="Pfam" id="PF02037">
    <property type="entry name" value="SAP"/>
    <property type="match status" value="1"/>
</dbReference>
<gene>
    <name evidence="5" type="ORF">AWC38_SpisGene11812</name>
</gene>
<evidence type="ECO:0000259" key="4">
    <source>
        <dbReference type="SMART" id="SM00513"/>
    </source>
</evidence>
<evidence type="ECO:0000313" key="6">
    <source>
        <dbReference type="Proteomes" id="UP000225706"/>
    </source>
</evidence>
<keyword evidence="2" id="KW-0479">Metal-binding</keyword>
<dbReference type="GO" id="GO:0046872">
    <property type="term" value="F:metal ion binding"/>
    <property type="evidence" value="ECO:0007669"/>
    <property type="project" value="UniProtKB-KW"/>
</dbReference>
<feature type="domain" description="SAP" evidence="4">
    <location>
        <begin position="234"/>
        <end position="269"/>
    </location>
</feature>
<comment type="cofactor">
    <cofactor evidence="1">
        <name>a divalent metal cation</name>
        <dbReference type="ChEBI" id="CHEBI:60240"/>
    </cofactor>
</comment>
<proteinExistence type="predicted"/>
<dbReference type="AlphaFoldDB" id="A0A2B4S4B9"/>
<feature type="compositionally biased region" description="Basic and acidic residues" evidence="3">
    <location>
        <begin position="390"/>
        <end position="400"/>
    </location>
</feature>
<dbReference type="PANTHER" id="PTHR34615">
    <property type="entry name" value="PX DOMAIN-CONTAINING PROTEIN"/>
    <property type="match status" value="1"/>
</dbReference>
<feature type="region of interest" description="Disordered" evidence="3">
    <location>
        <begin position="333"/>
        <end position="407"/>
    </location>
</feature>
<feature type="compositionally biased region" description="Acidic residues" evidence="3">
    <location>
        <begin position="975"/>
        <end position="1009"/>
    </location>
</feature>
<accession>A0A2B4S4B9</accession>
<organism evidence="5 6">
    <name type="scientific">Stylophora pistillata</name>
    <name type="common">Smooth cauliflower coral</name>
    <dbReference type="NCBI Taxonomy" id="50429"/>
    <lineage>
        <taxon>Eukaryota</taxon>
        <taxon>Metazoa</taxon>
        <taxon>Cnidaria</taxon>
        <taxon>Anthozoa</taxon>
        <taxon>Hexacorallia</taxon>
        <taxon>Scleractinia</taxon>
        <taxon>Astrocoeniina</taxon>
        <taxon>Pocilloporidae</taxon>
        <taxon>Stylophora</taxon>
    </lineage>
</organism>
<dbReference type="Gene3D" id="1.10.10.1460">
    <property type="match status" value="1"/>
</dbReference>
<dbReference type="InterPro" id="IPR027806">
    <property type="entry name" value="HARBI1_dom"/>
</dbReference>
<evidence type="ECO:0000256" key="2">
    <source>
        <dbReference type="ARBA" id="ARBA00022723"/>
    </source>
</evidence>
<reference evidence="6" key="1">
    <citation type="journal article" date="2017" name="bioRxiv">
        <title>Comparative analysis of the genomes of Stylophora pistillata and Acropora digitifera provides evidence for extensive differences between species of corals.</title>
        <authorList>
            <person name="Voolstra C.R."/>
            <person name="Li Y."/>
            <person name="Liew Y.J."/>
            <person name="Baumgarten S."/>
            <person name="Zoccola D."/>
            <person name="Flot J.-F."/>
            <person name="Tambutte S."/>
            <person name="Allemand D."/>
            <person name="Aranda M."/>
        </authorList>
    </citation>
    <scope>NUCLEOTIDE SEQUENCE [LARGE SCALE GENOMIC DNA]</scope>
</reference>